<evidence type="ECO:0000313" key="3">
    <source>
        <dbReference type="Proteomes" id="UP000214600"/>
    </source>
</evidence>
<accession>A0A228HM53</accession>
<protein>
    <submittedName>
        <fullName evidence="2">Uncharacterized protein</fullName>
    </submittedName>
</protein>
<reference evidence="2 3" key="2">
    <citation type="submission" date="2017-08" db="EMBL/GenBank/DDBJ databases">
        <title>WGS of novel Burkholderia cepaca complex species.</title>
        <authorList>
            <person name="Lipuma J."/>
            <person name="Spilker T."/>
        </authorList>
    </citation>
    <scope>NUCLEOTIDE SEQUENCE [LARGE SCALE GENOMIC DNA]</scope>
    <source>
        <strain evidence="2 3">AU17325</strain>
    </source>
</reference>
<proteinExistence type="predicted"/>
<evidence type="ECO:0000256" key="1">
    <source>
        <dbReference type="SAM" id="MobiDB-lite"/>
    </source>
</evidence>
<dbReference type="AlphaFoldDB" id="A0A228HM53"/>
<evidence type="ECO:0000313" key="2">
    <source>
        <dbReference type="EMBL" id="OXI30965.1"/>
    </source>
</evidence>
<dbReference type="EMBL" id="NKFA01000049">
    <property type="protein sequence ID" value="OXI30965.1"/>
    <property type="molecule type" value="Genomic_DNA"/>
</dbReference>
<reference evidence="3" key="1">
    <citation type="submission" date="2017-06" db="EMBL/GenBank/DDBJ databases">
        <authorList>
            <person name="LiPuma J."/>
            <person name="Spilker T."/>
        </authorList>
    </citation>
    <scope>NUCLEOTIDE SEQUENCE [LARGE SCALE GENOMIC DNA]</scope>
    <source>
        <strain evidence="3">AU17325</strain>
    </source>
</reference>
<dbReference type="Proteomes" id="UP000214600">
    <property type="component" value="Unassembled WGS sequence"/>
</dbReference>
<name>A0A228HM53_9BURK</name>
<feature type="region of interest" description="Disordered" evidence="1">
    <location>
        <begin position="29"/>
        <end position="48"/>
    </location>
</feature>
<gene>
    <name evidence="2" type="ORF">CFB84_43160</name>
</gene>
<comment type="caution">
    <text evidence="2">The sequence shown here is derived from an EMBL/GenBank/DDBJ whole genome shotgun (WGS) entry which is preliminary data.</text>
</comment>
<organism evidence="2 3">
    <name type="scientific">Burkholderia aenigmatica</name>
    <dbReference type="NCBI Taxonomy" id="2015348"/>
    <lineage>
        <taxon>Bacteria</taxon>
        <taxon>Pseudomonadati</taxon>
        <taxon>Pseudomonadota</taxon>
        <taxon>Betaproteobacteria</taxon>
        <taxon>Burkholderiales</taxon>
        <taxon>Burkholderiaceae</taxon>
        <taxon>Burkholderia</taxon>
        <taxon>Burkholderia cepacia complex</taxon>
    </lineage>
</organism>
<sequence>MTMTNKLMGIINGGEPTSMLSRLNDEERRSLDAWATQQPAEPNGSVDLRKWPGWLDAFVRRTSSSDKASPTEIRKS</sequence>